<evidence type="ECO:0000313" key="3">
    <source>
        <dbReference type="Proteomes" id="UP001175228"/>
    </source>
</evidence>
<evidence type="ECO:0000313" key="2">
    <source>
        <dbReference type="EMBL" id="KAK0495132.1"/>
    </source>
</evidence>
<feature type="region of interest" description="Disordered" evidence="1">
    <location>
        <begin position="235"/>
        <end position="254"/>
    </location>
</feature>
<protein>
    <submittedName>
        <fullName evidence="2">Uncharacterized protein</fullName>
    </submittedName>
</protein>
<accession>A0AA39UM82</accession>
<feature type="region of interest" description="Disordered" evidence="1">
    <location>
        <begin position="154"/>
        <end position="182"/>
    </location>
</feature>
<evidence type="ECO:0000256" key="1">
    <source>
        <dbReference type="SAM" id="MobiDB-lite"/>
    </source>
</evidence>
<sequence>MDRESIFERYNPGALLIMLYTAVPGHTVARQDTPWMSPYRAFNMPLKIQGNRFMVGTVFTAVIRIRRTTSETPPERFFSSQRDGNAKCSRSSKMPIMLTLHVQILTLHGSSAWYGPSEGSNQVAMTRGAEWISPARLYNNRQYVWPHPSYGVSAQGSIRGRARDSASSPNPQRNLVGKGTMAPPLRSTCFHQSLLHYFRKYSQAQARWRGPASATGRSPTNHGENLINMRALMHNSHDSQGNSSGNPDIPRVFE</sequence>
<dbReference type="Proteomes" id="UP001175228">
    <property type="component" value="Unassembled WGS sequence"/>
</dbReference>
<dbReference type="EMBL" id="JAUEPU010000018">
    <property type="protein sequence ID" value="KAK0495132.1"/>
    <property type="molecule type" value="Genomic_DNA"/>
</dbReference>
<gene>
    <name evidence="2" type="ORF">EDD18DRAFT_1106386</name>
</gene>
<proteinExistence type="predicted"/>
<name>A0AA39UM82_9AGAR</name>
<comment type="caution">
    <text evidence="2">The sequence shown here is derived from an EMBL/GenBank/DDBJ whole genome shotgun (WGS) entry which is preliminary data.</text>
</comment>
<reference evidence="2" key="1">
    <citation type="submission" date="2023-06" db="EMBL/GenBank/DDBJ databases">
        <authorList>
            <consortium name="Lawrence Berkeley National Laboratory"/>
            <person name="Ahrendt S."/>
            <person name="Sahu N."/>
            <person name="Indic B."/>
            <person name="Wong-Bajracharya J."/>
            <person name="Merenyi Z."/>
            <person name="Ke H.-M."/>
            <person name="Monk M."/>
            <person name="Kocsube S."/>
            <person name="Drula E."/>
            <person name="Lipzen A."/>
            <person name="Balint B."/>
            <person name="Henrissat B."/>
            <person name="Andreopoulos B."/>
            <person name="Martin F.M."/>
            <person name="Harder C.B."/>
            <person name="Rigling D."/>
            <person name="Ford K.L."/>
            <person name="Foster G.D."/>
            <person name="Pangilinan J."/>
            <person name="Papanicolaou A."/>
            <person name="Barry K."/>
            <person name="LaButti K."/>
            <person name="Viragh M."/>
            <person name="Koriabine M."/>
            <person name="Yan M."/>
            <person name="Riley R."/>
            <person name="Champramary S."/>
            <person name="Plett K.L."/>
            <person name="Tsai I.J."/>
            <person name="Slot J."/>
            <person name="Sipos G."/>
            <person name="Plett J."/>
            <person name="Nagy L.G."/>
            <person name="Grigoriev I.V."/>
        </authorList>
    </citation>
    <scope>NUCLEOTIDE SEQUENCE</scope>
    <source>
        <strain evidence="2">HWK02</strain>
    </source>
</reference>
<dbReference type="AlphaFoldDB" id="A0AA39UM82"/>
<organism evidence="2 3">
    <name type="scientific">Armillaria luteobubalina</name>
    <dbReference type="NCBI Taxonomy" id="153913"/>
    <lineage>
        <taxon>Eukaryota</taxon>
        <taxon>Fungi</taxon>
        <taxon>Dikarya</taxon>
        <taxon>Basidiomycota</taxon>
        <taxon>Agaricomycotina</taxon>
        <taxon>Agaricomycetes</taxon>
        <taxon>Agaricomycetidae</taxon>
        <taxon>Agaricales</taxon>
        <taxon>Marasmiineae</taxon>
        <taxon>Physalacriaceae</taxon>
        <taxon>Armillaria</taxon>
    </lineage>
</organism>
<keyword evidence="3" id="KW-1185">Reference proteome</keyword>